<evidence type="ECO:0000256" key="1">
    <source>
        <dbReference type="SAM" id="Phobius"/>
    </source>
</evidence>
<reference evidence="2 3" key="1">
    <citation type="journal article" date="2012" name="J. Bacteriol.">
        <title>Draft Genome Sequence of the Extremely Halophilic Archaeon Halogranum salarium B-1T.</title>
        <authorList>
            <person name="Kim K.K."/>
            <person name="Lee K.C."/>
            <person name="Lee J.S."/>
        </authorList>
    </citation>
    <scope>NUCLEOTIDE SEQUENCE [LARGE SCALE GENOMIC DNA]</scope>
    <source>
        <strain evidence="2 3">B-1</strain>
    </source>
</reference>
<dbReference type="Pfam" id="PF24365">
    <property type="entry name" value="DUF7521"/>
    <property type="match status" value="1"/>
</dbReference>
<feature type="transmembrane region" description="Helical" evidence="1">
    <location>
        <begin position="6"/>
        <end position="24"/>
    </location>
</feature>
<keyword evidence="1" id="KW-0472">Membrane</keyword>
<keyword evidence="1" id="KW-0812">Transmembrane</keyword>
<protein>
    <submittedName>
        <fullName evidence="2">Uncharacterized protein</fullName>
    </submittedName>
</protein>
<evidence type="ECO:0000313" key="2">
    <source>
        <dbReference type="EMBL" id="EJN56953.1"/>
    </source>
</evidence>
<proteinExistence type="predicted"/>
<dbReference type="EMBL" id="ALJD01000017">
    <property type="protein sequence ID" value="EJN56953.1"/>
    <property type="molecule type" value="Genomic_DNA"/>
</dbReference>
<accession>J2ZV89</accession>
<feature type="transmembrane region" description="Helical" evidence="1">
    <location>
        <begin position="36"/>
        <end position="56"/>
    </location>
</feature>
<evidence type="ECO:0000313" key="3">
    <source>
        <dbReference type="Proteomes" id="UP000007813"/>
    </source>
</evidence>
<sequence length="104" mass="11355">MHLGLVAAKLVVVFLGLLVAYQGFRAYRREQSHRLLFVAVGFALISVGSVLEGVLYDVVHLSVFVAGMVQTGFVAVGMSLILYSLFVTHQSGRNGHSRHRPSND</sequence>
<comment type="caution">
    <text evidence="2">The sequence shown here is derived from an EMBL/GenBank/DDBJ whole genome shotgun (WGS) entry which is preliminary data.</text>
</comment>
<feature type="transmembrane region" description="Helical" evidence="1">
    <location>
        <begin position="62"/>
        <end position="86"/>
    </location>
</feature>
<name>J2ZV89_9EURY</name>
<dbReference type="AlphaFoldDB" id="J2ZV89"/>
<dbReference type="Proteomes" id="UP000007813">
    <property type="component" value="Unassembled WGS sequence"/>
</dbReference>
<keyword evidence="1" id="KW-1133">Transmembrane helix</keyword>
<dbReference type="InterPro" id="IPR055943">
    <property type="entry name" value="DUF7521"/>
</dbReference>
<dbReference type="eggNOG" id="arCOG03915">
    <property type="taxonomic scope" value="Archaea"/>
</dbReference>
<gene>
    <name evidence="2" type="ORF">HSB1_47700</name>
</gene>
<organism evidence="2 3">
    <name type="scientific">Halogranum salarium B-1</name>
    <dbReference type="NCBI Taxonomy" id="1210908"/>
    <lineage>
        <taxon>Archaea</taxon>
        <taxon>Methanobacteriati</taxon>
        <taxon>Methanobacteriota</taxon>
        <taxon>Stenosarchaea group</taxon>
        <taxon>Halobacteria</taxon>
        <taxon>Halobacteriales</taxon>
        <taxon>Haloferacaceae</taxon>
    </lineage>
</organism>